<organism evidence="1 2">
    <name type="scientific">Eimeria praecox</name>
    <dbReference type="NCBI Taxonomy" id="51316"/>
    <lineage>
        <taxon>Eukaryota</taxon>
        <taxon>Sar</taxon>
        <taxon>Alveolata</taxon>
        <taxon>Apicomplexa</taxon>
        <taxon>Conoidasida</taxon>
        <taxon>Coccidia</taxon>
        <taxon>Eucoccidiorida</taxon>
        <taxon>Eimeriorina</taxon>
        <taxon>Eimeriidae</taxon>
        <taxon>Eimeria</taxon>
    </lineage>
</organism>
<sequence>MSWVEITGYDPSCTWRNHGLANRESSAEDFASVGLLLLRRHKQRYPPAVRGEGNIPVVYGKPYRPITAEALAQDVELCRKKQRLRLLSLGLPASAAQAAADAKAAAAACEILGSSWAEEIAAASPNLGPSSALIAAAKAGAPLELHMHLKSVFCATLKAALLCDIAALQEQQIKQPQEQLLQPEADMHWLLHVTESVFKDAFYEPSIRAAASACDFAQPARELLQALQRIRTQQKRNSSSLKESLLPLLLTEDGRGALEKYIAAVDKQVLGSLCSSWERSGVLQTQAAPQQRRHEGAPARVRQLSALNTGKDAGTPMALSSYADAAERCKSDTRRKSSPLFLRASDVKAARTAIAKHGFVVIKNALTPEQLQEASEGGLKMKEVDPNIYCTRPTYGRLHCLLRGSLIEQSLLDAQRLFMPLVHSYLSSGAPPEAGGFQEERRLFVSEVQTVNAGCLCLRCRRLFVSEVQTVNADALALSQPWHRDNSHRGLTVVLPLVSISHSNGPTELLPGSHVLIGEGGDSWLQWLRSLPAFLKVVVAGGSTVKAEIQPGDALVYDSRLLHRGQANETWHPRPTLILRYDYKETPPPGVYTSTGIVWFMLLLDVINFQELYYA</sequence>
<dbReference type="PANTHER" id="PTHR37563">
    <property type="entry name" value="PHYTANOYL-COA DIOXYGENASE FAMILY PROTEIN (AFU_ORTHOLOGUE AFUA_2G03330)"/>
    <property type="match status" value="1"/>
</dbReference>
<dbReference type="Gene3D" id="2.60.120.620">
    <property type="entry name" value="q2cbj1_9rhob like domain"/>
    <property type="match status" value="1"/>
</dbReference>
<dbReference type="SUPFAM" id="SSF51197">
    <property type="entry name" value="Clavaminate synthase-like"/>
    <property type="match status" value="1"/>
</dbReference>
<dbReference type="OrthoDB" id="347251at2759"/>
<evidence type="ECO:0000313" key="1">
    <source>
        <dbReference type="EMBL" id="CDI87415.1"/>
    </source>
</evidence>
<reference evidence="1" key="1">
    <citation type="submission" date="2013-10" db="EMBL/GenBank/DDBJ databases">
        <title>Genomic analysis of the causative agents of coccidiosis in chickens.</title>
        <authorList>
            <person name="Reid A.J."/>
            <person name="Blake D."/>
            <person name="Billington K."/>
            <person name="Browne H."/>
            <person name="Dunn M."/>
            <person name="Hung S."/>
            <person name="Kawahara F."/>
            <person name="Miranda-Saavedra D."/>
            <person name="Mourier T."/>
            <person name="Nagra H."/>
            <person name="Otto T.D."/>
            <person name="Rawlings N."/>
            <person name="Sanchez A."/>
            <person name="Sanders M."/>
            <person name="Subramaniam C."/>
            <person name="Tay Y."/>
            <person name="Dear P."/>
            <person name="Doerig C."/>
            <person name="Gruber A."/>
            <person name="Parkinson J."/>
            <person name="Shirley M."/>
            <person name="Wan K.L."/>
            <person name="Berriman M."/>
            <person name="Tomley F."/>
            <person name="Pain A."/>
        </authorList>
    </citation>
    <scope>NUCLEOTIDE SEQUENCE [LARGE SCALE GENOMIC DNA]</scope>
    <source>
        <strain evidence="1">Houghton</strain>
    </source>
</reference>
<keyword evidence="2" id="KW-1185">Reference proteome</keyword>
<dbReference type="InterPro" id="IPR008775">
    <property type="entry name" value="Phytyl_CoA_dOase-like"/>
</dbReference>
<dbReference type="VEuPathDB" id="ToxoDB:EPH_0007020"/>
<reference evidence="1" key="2">
    <citation type="submission" date="2013-10" db="EMBL/GenBank/DDBJ databases">
        <authorList>
            <person name="Aslett M."/>
        </authorList>
    </citation>
    <scope>NUCLEOTIDE SEQUENCE [LARGE SCALE GENOMIC DNA]</scope>
    <source>
        <strain evidence="1">Houghton</strain>
    </source>
</reference>
<dbReference type="PANTHER" id="PTHR37563:SF2">
    <property type="entry name" value="PHYTANOYL-COA DIOXYGENASE FAMILY PROTEIN (AFU_ORTHOLOGUE AFUA_2G03330)"/>
    <property type="match status" value="1"/>
</dbReference>
<name>U6H4M8_9EIME</name>
<proteinExistence type="predicted"/>
<protein>
    <submittedName>
        <fullName evidence="1">Uncharacterized protein</fullName>
    </submittedName>
</protein>
<dbReference type="InterPro" id="IPR051961">
    <property type="entry name" value="Fungal_Metabolite_Diox"/>
</dbReference>
<accession>U6H4M8</accession>
<evidence type="ECO:0000313" key="2">
    <source>
        <dbReference type="Proteomes" id="UP000018201"/>
    </source>
</evidence>
<dbReference type="AlphaFoldDB" id="U6H4M8"/>
<dbReference type="Pfam" id="PF05721">
    <property type="entry name" value="PhyH"/>
    <property type="match status" value="1"/>
</dbReference>
<dbReference type="EMBL" id="HG697395">
    <property type="protein sequence ID" value="CDI87415.1"/>
    <property type="molecule type" value="Genomic_DNA"/>
</dbReference>
<dbReference type="Proteomes" id="UP000018201">
    <property type="component" value="Unassembled WGS sequence"/>
</dbReference>
<gene>
    <name evidence="1" type="ORF">EPH_0007020</name>
</gene>